<name>A0AAV2RC25_MEGNR</name>
<keyword evidence="3 6" id="KW-1133">Transmembrane helix</keyword>
<dbReference type="AlphaFoldDB" id="A0AAV2RC25"/>
<reference evidence="8 9" key="1">
    <citation type="submission" date="2024-05" db="EMBL/GenBank/DDBJ databases">
        <authorList>
            <person name="Wallberg A."/>
        </authorList>
    </citation>
    <scope>NUCLEOTIDE SEQUENCE [LARGE SCALE GENOMIC DNA]</scope>
</reference>
<proteinExistence type="predicted"/>
<dbReference type="Proteomes" id="UP001497623">
    <property type="component" value="Unassembled WGS sequence"/>
</dbReference>
<evidence type="ECO:0000256" key="2">
    <source>
        <dbReference type="ARBA" id="ARBA00022692"/>
    </source>
</evidence>
<evidence type="ECO:0000313" key="8">
    <source>
        <dbReference type="EMBL" id="CAL4122560.1"/>
    </source>
</evidence>
<keyword evidence="4 6" id="KW-0472">Membrane</keyword>
<gene>
    <name evidence="8" type="ORF">MNOR_LOCUS23282</name>
</gene>
<feature type="transmembrane region" description="Helical" evidence="6">
    <location>
        <begin position="73"/>
        <end position="92"/>
    </location>
</feature>
<dbReference type="Pfam" id="PF01490">
    <property type="entry name" value="Aa_trans"/>
    <property type="match status" value="1"/>
</dbReference>
<dbReference type="GO" id="GO:0016020">
    <property type="term" value="C:membrane"/>
    <property type="evidence" value="ECO:0007669"/>
    <property type="project" value="UniProtKB-SubCell"/>
</dbReference>
<evidence type="ECO:0000256" key="5">
    <source>
        <dbReference type="SAM" id="MobiDB-lite"/>
    </source>
</evidence>
<organism evidence="8 9">
    <name type="scientific">Meganyctiphanes norvegica</name>
    <name type="common">Northern krill</name>
    <name type="synonym">Thysanopoda norvegica</name>
    <dbReference type="NCBI Taxonomy" id="48144"/>
    <lineage>
        <taxon>Eukaryota</taxon>
        <taxon>Metazoa</taxon>
        <taxon>Ecdysozoa</taxon>
        <taxon>Arthropoda</taxon>
        <taxon>Crustacea</taxon>
        <taxon>Multicrustacea</taxon>
        <taxon>Malacostraca</taxon>
        <taxon>Eumalacostraca</taxon>
        <taxon>Eucarida</taxon>
        <taxon>Euphausiacea</taxon>
        <taxon>Euphausiidae</taxon>
        <taxon>Meganyctiphanes</taxon>
    </lineage>
</organism>
<comment type="caution">
    <text evidence="8">The sequence shown here is derived from an EMBL/GenBank/DDBJ whole genome shotgun (WGS) entry which is preliminary data.</text>
</comment>
<feature type="transmembrane region" description="Helical" evidence="6">
    <location>
        <begin position="44"/>
        <end position="67"/>
    </location>
</feature>
<evidence type="ECO:0000259" key="7">
    <source>
        <dbReference type="Pfam" id="PF01490"/>
    </source>
</evidence>
<evidence type="ECO:0000256" key="3">
    <source>
        <dbReference type="ARBA" id="ARBA00022989"/>
    </source>
</evidence>
<feature type="region of interest" description="Disordered" evidence="5">
    <location>
        <begin position="16"/>
        <end position="39"/>
    </location>
</feature>
<evidence type="ECO:0000256" key="6">
    <source>
        <dbReference type="SAM" id="Phobius"/>
    </source>
</evidence>
<evidence type="ECO:0000256" key="1">
    <source>
        <dbReference type="ARBA" id="ARBA00004370"/>
    </source>
</evidence>
<feature type="domain" description="Amino acid transporter transmembrane" evidence="7">
    <location>
        <begin position="42"/>
        <end position="127"/>
    </location>
</feature>
<evidence type="ECO:0000313" key="9">
    <source>
        <dbReference type="Proteomes" id="UP001497623"/>
    </source>
</evidence>
<comment type="subcellular location">
    <subcellularLocation>
        <location evidence="1">Membrane</location>
    </subcellularLocation>
</comment>
<evidence type="ECO:0000256" key="4">
    <source>
        <dbReference type="ARBA" id="ARBA00023136"/>
    </source>
</evidence>
<keyword evidence="9" id="KW-1185">Reference proteome</keyword>
<dbReference type="InterPro" id="IPR013057">
    <property type="entry name" value="AA_transpt_TM"/>
</dbReference>
<sequence>MSQTQLIRRSNSMTKYGSIPSIVPEKEGQEDECERGKKKNGLSFGMTSFFLVSQMAGAGFLTLPRAFADSGWLGLPMMVLFCGSVTFSATRLGKCWVLLEERWLQYREDCRQPYMEIAYRALGNWGR</sequence>
<keyword evidence="2 6" id="KW-0812">Transmembrane</keyword>
<dbReference type="EMBL" id="CAXKWB010020368">
    <property type="protein sequence ID" value="CAL4122560.1"/>
    <property type="molecule type" value="Genomic_DNA"/>
</dbReference>
<accession>A0AAV2RC25</accession>
<protein>
    <recommendedName>
        <fullName evidence="7">Amino acid transporter transmembrane domain-containing protein</fullName>
    </recommendedName>
</protein>